<protein>
    <submittedName>
        <fullName evidence="7">CDP-glycerol glycerophosphotransferase</fullName>
        <ecNumber evidence="7">2.7.8.12</ecNumber>
    </submittedName>
</protein>
<evidence type="ECO:0000256" key="4">
    <source>
        <dbReference type="ARBA" id="ARBA00022679"/>
    </source>
</evidence>
<evidence type="ECO:0000256" key="1">
    <source>
        <dbReference type="ARBA" id="ARBA00004202"/>
    </source>
</evidence>
<keyword evidence="5" id="KW-0777">Teichoic acid biosynthesis</keyword>
<dbReference type="InterPro" id="IPR043149">
    <property type="entry name" value="TagF_N"/>
</dbReference>
<evidence type="ECO:0000256" key="2">
    <source>
        <dbReference type="ARBA" id="ARBA00010488"/>
    </source>
</evidence>
<dbReference type="Gene3D" id="3.40.50.12580">
    <property type="match status" value="1"/>
</dbReference>
<dbReference type="EMBL" id="JAUSUP010000013">
    <property type="protein sequence ID" value="MDQ0352781.1"/>
    <property type="molecule type" value="Genomic_DNA"/>
</dbReference>
<dbReference type="Proteomes" id="UP001236723">
    <property type="component" value="Unassembled WGS sequence"/>
</dbReference>
<comment type="similarity">
    <text evidence="2">Belongs to the CDP-glycerol glycerophosphotransferase family.</text>
</comment>
<dbReference type="InterPro" id="IPR007554">
    <property type="entry name" value="Glycerophosphate_synth"/>
</dbReference>
<keyword evidence="8" id="KW-1185">Reference proteome</keyword>
<dbReference type="Gene3D" id="3.40.50.11820">
    <property type="match status" value="1"/>
</dbReference>
<dbReference type="PANTHER" id="PTHR37316">
    <property type="entry name" value="TEICHOIC ACID GLYCEROL-PHOSPHATE PRIMASE"/>
    <property type="match status" value="1"/>
</dbReference>
<evidence type="ECO:0000256" key="6">
    <source>
        <dbReference type="ARBA" id="ARBA00023136"/>
    </source>
</evidence>
<dbReference type="GO" id="GO:0047355">
    <property type="term" value="F:CDP-glycerol glycerophosphotransferase activity"/>
    <property type="evidence" value="ECO:0007669"/>
    <property type="project" value="UniProtKB-EC"/>
</dbReference>
<evidence type="ECO:0000313" key="7">
    <source>
        <dbReference type="EMBL" id="MDQ0352781.1"/>
    </source>
</evidence>
<proteinExistence type="inferred from homology"/>
<dbReference type="PANTHER" id="PTHR37316:SF3">
    <property type="entry name" value="TEICHOIC ACID GLYCEROL-PHOSPHATE TRANSFERASE"/>
    <property type="match status" value="1"/>
</dbReference>
<keyword evidence="6" id="KW-0472">Membrane</keyword>
<comment type="subcellular location">
    <subcellularLocation>
        <location evidence="1">Cell membrane</location>
        <topology evidence="1">Peripheral membrane protein</topology>
    </subcellularLocation>
</comment>
<evidence type="ECO:0000256" key="3">
    <source>
        <dbReference type="ARBA" id="ARBA00022475"/>
    </source>
</evidence>
<keyword evidence="4 7" id="KW-0808">Transferase</keyword>
<dbReference type="InterPro" id="IPR043148">
    <property type="entry name" value="TagF_C"/>
</dbReference>
<name>A0ABU0DWY3_9BACI</name>
<accession>A0ABU0DWY3</accession>
<organism evidence="7 8">
    <name type="scientific">Alkalibacillus filiformis</name>
    <dbReference type="NCBI Taxonomy" id="200990"/>
    <lineage>
        <taxon>Bacteria</taxon>
        <taxon>Bacillati</taxon>
        <taxon>Bacillota</taxon>
        <taxon>Bacilli</taxon>
        <taxon>Bacillales</taxon>
        <taxon>Bacillaceae</taxon>
        <taxon>Alkalibacillus</taxon>
    </lineage>
</organism>
<comment type="caution">
    <text evidence="7">The sequence shown here is derived from an EMBL/GenBank/DDBJ whole genome shotgun (WGS) entry which is preliminary data.</text>
</comment>
<dbReference type="RefSeq" id="WP_307069640.1">
    <property type="nucleotide sequence ID" value="NZ_JAUSUP010000013.1"/>
</dbReference>
<dbReference type="SUPFAM" id="SSF53756">
    <property type="entry name" value="UDP-Glycosyltransferase/glycogen phosphorylase"/>
    <property type="match status" value="1"/>
</dbReference>
<gene>
    <name evidence="7" type="ORF">J2R98_002632</name>
</gene>
<evidence type="ECO:0000256" key="5">
    <source>
        <dbReference type="ARBA" id="ARBA00022944"/>
    </source>
</evidence>
<dbReference type="EC" id="2.7.8.12" evidence="7"/>
<sequence length="397" mass="46953">MLVSKVIKRILSGSKMQKIYKIIFKIVGELPKKSSLVVFESFHGKQYSDSPRAIFEYMSENTPNAQLVWSVDRRHTKLFEGLNIPYIKRFTIKWFLTMPRAKYWVNNVRLPNWLPKPKKTEYVQTWHGTPLKRLGVDIKEIHMPGTDTGRYKRNFITESSNWDYLVSPNAYSTEIFTRAFSFNGQVLETGYPRNDFLYNYTQRDVSVVKEQLNIPKDKKVILYAPTWRDNQFYSVGQYKFDIKLDLNRMKEQLGNEYVILLRMHYLISENIDLTEYEGFAYDVSNYLDIRELYVISDILITDYSSVFFDFANLKRPIIFYVYDLDEYRDHLRGFYFDLEQEAPGPLVKNTEQVISHIQAVSKDNDLSVSYQQFYSTFCGIEDGEASKRVVEAFYNDK</sequence>
<dbReference type="Pfam" id="PF04464">
    <property type="entry name" value="Glyphos_transf"/>
    <property type="match status" value="1"/>
</dbReference>
<keyword evidence="3" id="KW-1003">Cell membrane</keyword>
<reference evidence="7 8" key="1">
    <citation type="submission" date="2023-07" db="EMBL/GenBank/DDBJ databases">
        <title>Genomic Encyclopedia of Type Strains, Phase IV (KMG-IV): sequencing the most valuable type-strain genomes for metagenomic binning, comparative biology and taxonomic classification.</title>
        <authorList>
            <person name="Goeker M."/>
        </authorList>
    </citation>
    <scope>NUCLEOTIDE SEQUENCE [LARGE SCALE GENOMIC DNA]</scope>
    <source>
        <strain evidence="7 8">DSM 15448</strain>
    </source>
</reference>
<dbReference type="InterPro" id="IPR051612">
    <property type="entry name" value="Teichoic_Acid_Biosynth"/>
</dbReference>
<evidence type="ECO:0000313" key="8">
    <source>
        <dbReference type="Proteomes" id="UP001236723"/>
    </source>
</evidence>